<dbReference type="SMART" id="SM00477">
    <property type="entry name" value="NUC"/>
    <property type="match status" value="1"/>
</dbReference>
<dbReference type="Gene3D" id="3.40.570.10">
    <property type="entry name" value="Extracellular Endonuclease, subunit A"/>
    <property type="match status" value="1"/>
</dbReference>
<keyword evidence="5" id="KW-0540">Nuclease</keyword>
<feature type="domain" description="ENPP1-3/EXOG-like endonuclease/phosphodiesterase" evidence="3">
    <location>
        <begin position="65"/>
        <end position="275"/>
    </location>
</feature>
<dbReference type="PANTHER" id="PTHR13966">
    <property type="entry name" value="ENDONUCLEASE RELATED"/>
    <property type="match status" value="1"/>
</dbReference>
<dbReference type="SMART" id="SM00892">
    <property type="entry name" value="Endonuclease_NS"/>
    <property type="match status" value="1"/>
</dbReference>
<dbReference type="InterPro" id="IPR040255">
    <property type="entry name" value="Non-specific_endonuclease"/>
</dbReference>
<evidence type="ECO:0000313" key="6">
    <source>
        <dbReference type="Proteomes" id="UP000664034"/>
    </source>
</evidence>
<evidence type="ECO:0000256" key="2">
    <source>
        <dbReference type="PIRSR" id="PIRSR640255-2"/>
    </source>
</evidence>
<dbReference type="PANTHER" id="PTHR13966:SF5">
    <property type="entry name" value="ENDONUCLEASE G, MITOCHONDRIAL"/>
    <property type="match status" value="1"/>
</dbReference>
<evidence type="ECO:0000259" key="4">
    <source>
        <dbReference type="SMART" id="SM00892"/>
    </source>
</evidence>
<dbReference type="AlphaFoldDB" id="A0A939GH92"/>
<keyword evidence="6" id="KW-1185">Reference proteome</keyword>
<comment type="caution">
    <text evidence="5">The sequence shown here is derived from an EMBL/GenBank/DDBJ whole genome shotgun (WGS) entry which is preliminary data.</text>
</comment>
<proteinExistence type="predicted"/>
<feature type="active site" description="Proton acceptor" evidence="1">
    <location>
        <position position="127"/>
    </location>
</feature>
<protein>
    <submittedName>
        <fullName evidence="5">DNA/RNA non-specific endonuclease</fullName>
    </submittedName>
</protein>
<dbReference type="CDD" id="cd00091">
    <property type="entry name" value="NUC"/>
    <property type="match status" value="1"/>
</dbReference>
<reference evidence="5" key="1">
    <citation type="submission" date="2021-03" db="EMBL/GenBank/DDBJ databases">
        <title>Fibrella sp. HMF5335 genome sequencing and assembly.</title>
        <authorList>
            <person name="Kang H."/>
            <person name="Kim H."/>
            <person name="Bae S."/>
            <person name="Joh K."/>
        </authorList>
    </citation>
    <scope>NUCLEOTIDE SEQUENCE</scope>
    <source>
        <strain evidence="5">HMF5335</strain>
    </source>
</reference>
<dbReference type="GO" id="GO:0003676">
    <property type="term" value="F:nucleic acid binding"/>
    <property type="evidence" value="ECO:0007669"/>
    <property type="project" value="InterPro"/>
</dbReference>
<dbReference type="GO" id="GO:0046872">
    <property type="term" value="F:metal ion binding"/>
    <property type="evidence" value="ECO:0007669"/>
    <property type="project" value="UniProtKB-KW"/>
</dbReference>
<dbReference type="GO" id="GO:0016787">
    <property type="term" value="F:hydrolase activity"/>
    <property type="evidence" value="ECO:0007669"/>
    <property type="project" value="InterPro"/>
</dbReference>
<keyword evidence="5" id="KW-0255">Endonuclease</keyword>
<organism evidence="5 6">
    <name type="scientific">Fibrella rubiginis</name>
    <dbReference type="NCBI Taxonomy" id="2817060"/>
    <lineage>
        <taxon>Bacteria</taxon>
        <taxon>Pseudomonadati</taxon>
        <taxon>Bacteroidota</taxon>
        <taxon>Cytophagia</taxon>
        <taxon>Cytophagales</taxon>
        <taxon>Spirosomataceae</taxon>
        <taxon>Fibrella</taxon>
    </lineage>
</organism>
<dbReference type="InterPro" id="IPR020821">
    <property type="entry name" value="ENPP1-3/EXOG-like_nuc-like"/>
</dbReference>
<dbReference type="RefSeq" id="WP_207364015.1">
    <property type="nucleotide sequence ID" value="NZ_JAFMYV010000003.1"/>
</dbReference>
<gene>
    <name evidence="5" type="ORF">J2I47_07820</name>
</gene>
<dbReference type="EMBL" id="JAFMYV010000003">
    <property type="protein sequence ID" value="MBO0936452.1"/>
    <property type="molecule type" value="Genomic_DNA"/>
</dbReference>
<dbReference type="SUPFAM" id="SSF54060">
    <property type="entry name" value="His-Me finger endonucleases"/>
    <property type="match status" value="1"/>
</dbReference>
<feature type="binding site" evidence="2">
    <location>
        <position position="158"/>
    </location>
    <ligand>
        <name>Mg(2+)</name>
        <dbReference type="ChEBI" id="CHEBI:18420"/>
        <note>catalytic</note>
    </ligand>
</feature>
<evidence type="ECO:0000313" key="5">
    <source>
        <dbReference type="EMBL" id="MBO0936452.1"/>
    </source>
</evidence>
<sequence length="298" mass="33400">MHLNSLARLVSLKAFTIALSVGCTPHHISPDRADNASSPTRDANLTMGNPSEAANTDFTNYLIDQGTYVVGYNAGKGIPNWVSWHLSNAWKGTASRYSGRFITNTTLPTGMSRITHDDYSTDFDRGHLCPSDDRDSTAVENRSTFLLTNVAPQAPRANRQTWYRLEDYTRKLIDQRNKCYIIAGTYGQGGMGDKGLVQKLSDGKLTIPAAFWKVIVVLPVGDNDIQRINDQTRVIAVWMPNDKVISSQKWAEFRVSVDYIEQRTGYNLLSSVAEEVQRIIESRQDKTVINSWLESYSL</sequence>
<accession>A0A939GH92</accession>
<evidence type="ECO:0000256" key="1">
    <source>
        <dbReference type="PIRSR" id="PIRSR640255-1"/>
    </source>
</evidence>
<name>A0A939GH92_9BACT</name>
<dbReference type="InterPro" id="IPR044929">
    <property type="entry name" value="DNA/RNA_non-sp_Endonuclease_sf"/>
</dbReference>
<feature type="domain" description="DNA/RNA non-specific endonuclease/pyrophosphatase/phosphodiesterase" evidence="4">
    <location>
        <begin position="64"/>
        <end position="275"/>
    </location>
</feature>
<dbReference type="Proteomes" id="UP000664034">
    <property type="component" value="Unassembled WGS sequence"/>
</dbReference>
<dbReference type="GO" id="GO:0004519">
    <property type="term" value="F:endonuclease activity"/>
    <property type="evidence" value="ECO:0007669"/>
    <property type="project" value="UniProtKB-KW"/>
</dbReference>
<dbReference type="InterPro" id="IPR044925">
    <property type="entry name" value="His-Me_finger_sf"/>
</dbReference>
<evidence type="ECO:0000259" key="3">
    <source>
        <dbReference type="SMART" id="SM00477"/>
    </source>
</evidence>
<dbReference type="Pfam" id="PF01223">
    <property type="entry name" value="Endonuclease_NS"/>
    <property type="match status" value="1"/>
</dbReference>
<keyword evidence="2" id="KW-0479">Metal-binding</keyword>
<keyword evidence="5" id="KW-0378">Hydrolase</keyword>
<dbReference type="InterPro" id="IPR001604">
    <property type="entry name" value="Endo_G_ENPP1-like_dom"/>
</dbReference>